<dbReference type="InterPro" id="IPR000551">
    <property type="entry name" value="MerR-type_HTH_dom"/>
</dbReference>
<evidence type="ECO:0000256" key="5">
    <source>
        <dbReference type="ARBA" id="ARBA00022914"/>
    </source>
</evidence>
<comment type="function">
    <text evidence="10">Mediates the mercuric-dependent induction of mercury resistance operon. In the absence of mercury MerR represses transcription by binding tightly to the mer operator region; when mercury is present the dimeric complex binds a single ion and becomes a potent transcriptional activator, while remaining bound to the mer site.</text>
</comment>
<dbReference type="GO" id="GO:0046689">
    <property type="term" value="P:response to mercury ion"/>
    <property type="evidence" value="ECO:0007669"/>
    <property type="project" value="UniProtKB-KW"/>
</dbReference>
<keyword evidence="9" id="KW-0804">Transcription</keyword>
<dbReference type="GO" id="GO:0003677">
    <property type="term" value="F:DNA binding"/>
    <property type="evidence" value="ECO:0007669"/>
    <property type="project" value="UniProtKB-KW"/>
</dbReference>
<sequence>MTHTPSQSDGSMTIGDLAKAAGVNVETIRFYQRKGLMPEPDRPVGSIRRYGRTDQSRLSFIKSAKRLGFSLDETAQLLQLEDGGSCTQARRQAESKLAEVRLKLADLQRMEAALSGLILLCGSGKGNVRCPLIAAMEGH</sequence>
<dbReference type="PROSITE" id="PS00552">
    <property type="entry name" value="HTH_MERR_1"/>
    <property type="match status" value="1"/>
</dbReference>
<dbReference type="Gene3D" id="1.10.1660.10">
    <property type="match status" value="1"/>
</dbReference>
<name>A0A6G8IK70_9BURK</name>
<dbReference type="CDD" id="cd04783">
    <property type="entry name" value="HTH_MerR1"/>
    <property type="match status" value="1"/>
</dbReference>
<dbReference type="InterPro" id="IPR015358">
    <property type="entry name" value="Tscrpt_reg_MerR_DNA-bd"/>
</dbReference>
<protein>
    <recommendedName>
        <fullName evidence="1">Mercuric resistance operon regulatory protein</fullName>
    </recommendedName>
</protein>
<dbReference type="SUPFAM" id="SSF46955">
    <property type="entry name" value="Putative DNA-binding domain"/>
    <property type="match status" value="1"/>
</dbReference>
<evidence type="ECO:0000259" key="11">
    <source>
        <dbReference type="PROSITE" id="PS50937"/>
    </source>
</evidence>
<organism evidence="12 13">
    <name type="scientific">Hydrogenophaga crocea</name>
    <dbReference type="NCBI Taxonomy" id="2716225"/>
    <lineage>
        <taxon>Bacteria</taxon>
        <taxon>Pseudomonadati</taxon>
        <taxon>Pseudomonadota</taxon>
        <taxon>Betaproteobacteria</taxon>
        <taxon>Burkholderiales</taxon>
        <taxon>Comamonadaceae</taxon>
        <taxon>Hydrogenophaga</taxon>
    </lineage>
</organism>
<keyword evidence="13" id="KW-1185">Reference proteome</keyword>
<dbReference type="EMBL" id="CP049989">
    <property type="protein sequence ID" value="QIM53509.1"/>
    <property type="molecule type" value="Genomic_DNA"/>
</dbReference>
<dbReference type="InterPro" id="IPR011794">
    <property type="entry name" value="MerR"/>
</dbReference>
<keyword evidence="6" id="KW-0805">Transcription regulation</keyword>
<keyword evidence="2" id="KW-0475">Mercuric resistance</keyword>
<evidence type="ECO:0000256" key="3">
    <source>
        <dbReference type="ARBA" id="ARBA00022491"/>
    </source>
</evidence>
<evidence type="ECO:0000256" key="4">
    <source>
        <dbReference type="ARBA" id="ARBA00022723"/>
    </source>
</evidence>
<evidence type="ECO:0000256" key="9">
    <source>
        <dbReference type="ARBA" id="ARBA00023163"/>
    </source>
</evidence>
<dbReference type="PRINTS" id="PR00040">
    <property type="entry name" value="HTHMERR"/>
</dbReference>
<dbReference type="PANTHER" id="PTHR30204:SF69">
    <property type="entry name" value="MERR-FAMILY TRANSCRIPTIONAL REGULATOR"/>
    <property type="match status" value="1"/>
</dbReference>
<feature type="domain" description="HTH merR-type" evidence="11">
    <location>
        <begin position="11"/>
        <end position="80"/>
    </location>
</feature>
<evidence type="ECO:0000256" key="6">
    <source>
        <dbReference type="ARBA" id="ARBA00023015"/>
    </source>
</evidence>
<evidence type="ECO:0000256" key="2">
    <source>
        <dbReference type="ARBA" id="ARBA00022466"/>
    </source>
</evidence>
<dbReference type="GO" id="GO:0045340">
    <property type="term" value="F:mercury ion binding"/>
    <property type="evidence" value="ECO:0007669"/>
    <property type="project" value="InterPro"/>
</dbReference>
<dbReference type="GO" id="GO:0003700">
    <property type="term" value="F:DNA-binding transcription factor activity"/>
    <property type="evidence" value="ECO:0007669"/>
    <property type="project" value="InterPro"/>
</dbReference>
<dbReference type="RefSeq" id="WP_070401207.1">
    <property type="nucleotide sequence ID" value="NZ_CP049989.1"/>
</dbReference>
<dbReference type="AlphaFoldDB" id="A0A6G8IK70"/>
<evidence type="ECO:0000256" key="7">
    <source>
        <dbReference type="ARBA" id="ARBA00023125"/>
    </source>
</evidence>
<evidence type="ECO:0000313" key="13">
    <source>
        <dbReference type="Proteomes" id="UP000503162"/>
    </source>
</evidence>
<keyword evidence="5" id="KW-0476">Mercury</keyword>
<gene>
    <name evidence="12" type="ORF">G9Q37_15790</name>
</gene>
<evidence type="ECO:0000256" key="10">
    <source>
        <dbReference type="ARBA" id="ARBA00024874"/>
    </source>
</evidence>
<dbReference type="InterPro" id="IPR047057">
    <property type="entry name" value="MerR_fam"/>
</dbReference>
<dbReference type="Pfam" id="PF09278">
    <property type="entry name" value="MerR-DNA-bind"/>
    <property type="match status" value="1"/>
</dbReference>
<reference evidence="12 13" key="1">
    <citation type="submission" date="2020-03" db="EMBL/GenBank/DDBJ databases">
        <title>Hydrogenophaga sp. nov. isolated from cyanobacterial mat.</title>
        <authorList>
            <person name="Thorat V."/>
            <person name="Kirdat K."/>
            <person name="Tiwarekar B."/>
            <person name="Costa E.D."/>
            <person name="Yadav A."/>
        </authorList>
    </citation>
    <scope>NUCLEOTIDE SEQUENCE [LARGE SCALE GENOMIC DNA]</scope>
    <source>
        <strain evidence="12 13">BA0156</strain>
    </source>
</reference>
<dbReference type="SMART" id="SM00422">
    <property type="entry name" value="HTH_MERR"/>
    <property type="match status" value="1"/>
</dbReference>
<keyword evidence="3" id="KW-0678">Repressor</keyword>
<dbReference type="Pfam" id="PF00376">
    <property type="entry name" value="MerR"/>
    <property type="match status" value="1"/>
</dbReference>
<dbReference type="PANTHER" id="PTHR30204">
    <property type="entry name" value="REDOX-CYCLING DRUG-SENSING TRANSCRIPTIONAL ACTIVATOR SOXR"/>
    <property type="match status" value="1"/>
</dbReference>
<evidence type="ECO:0000256" key="1">
    <source>
        <dbReference type="ARBA" id="ARBA00017146"/>
    </source>
</evidence>
<accession>A0A6G8IK70</accession>
<evidence type="ECO:0000313" key="12">
    <source>
        <dbReference type="EMBL" id="QIM53509.1"/>
    </source>
</evidence>
<keyword evidence="8" id="KW-0010">Activator</keyword>
<dbReference type="PROSITE" id="PS50937">
    <property type="entry name" value="HTH_MERR_2"/>
    <property type="match status" value="1"/>
</dbReference>
<dbReference type="KEGG" id="hcz:G9Q37_15790"/>
<proteinExistence type="predicted"/>
<keyword evidence="4" id="KW-0479">Metal-binding</keyword>
<keyword evidence="7 12" id="KW-0238">DNA-binding</keyword>
<dbReference type="InterPro" id="IPR009061">
    <property type="entry name" value="DNA-bd_dom_put_sf"/>
</dbReference>
<dbReference type="Proteomes" id="UP000503162">
    <property type="component" value="Chromosome"/>
</dbReference>
<evidence type="ECO:0000256" key="8">
    <source>
        <dbReference type="ARBA" id="ARBA00023159"/>
    </source>
</evidence>